<protein>
    <submittedName>
        <fullName evidence="10">ORF3b protein</fullName>
    </submittedName>
</protein>
<dbReference type="InterPro" id="IPR046445">
    <property type="entry name" value="a/bCoV_VIROPORIN_3A-like_TM"/>
</dbReference>
<evidence type="ECO:0000259" key="9">
    <source>
        <dbReference type="PROSITE" id="PS51967"/>
    </source>
</evidence>
<reference evidence="10" key="1">
    <citation type="journal article" date="2023" name="Nat. Commun.">
        <title>Virus diversity, wildlife-domestic animal circulation and potential zoonotic viruses of small mammals, pangolins and zoo animals.</title>
        <authorList>
            <person name="Cui X."/>
            <person name="Fan K."/>
            <person name="Liang X."/>
            <person name="Gong W."/>
            <person name="Chen W."/>
            <person name="He B."/>
            <person name="Chen X."/>
            <person name="Wang H."/>
            <person name="Wang X."/>
            <person name="Zhang P."/>
            <person name="Lu X."/>
            <person name="Chen R."/>
            <person name="Lin K."/>
            <person name="Liu J."/>
            <person name="Zhai J."/>
            <person name="Liu D.X."/>
            <person name="Shan F."/>
            <person name="Li Y."/>
            <person name="Chen R.A."/>
            <person name="Meng H."/>
            <person name="Li X."/>
            <person name="Mi S."/>
            <person name="Jiang J."/>
            <person name="Zhou N."/>
            <person name="Chen Z."/>
            <person name="Zou J.-J."/>
            <person name="Ge D."/>
            <person name="Yang Q."/>
            <person name="He K."/>
            <person name="Chen T."/>
            <person name="Wu Y.-J."/>
            <person name="Lu H."/>
            <person name="Irwin D.M."/>
            <person name="Shen X."/>
            <person name="Hu Y."/>
            <person name="Lu X."/>
            <person name="Ding C."/>
            <person name="Guan Y."/>
            <person name="Tu C."/>
            <person name="Shen Y."/>
        </authorList>
    </citation>
    <scope>NUCLEOTIDE SEQUENCE</scope>
    <source>
        <strain evidence="10">GX/HKU4-GX/2020</strain>
    </source>
</reference>
<evidence type="ECO:0000313" key="10">
    <source>
        <dbReference type="EMBL" id="WCZ55726.1"/>
    </source>
</evidence>
<accession>A0AAT9T677</accession>
<evidence type="ECO:0000259" key="8">
    <source>
        <dbReference type="PROSITE" id="PS51966"/>
    </source>
</evidence>
<keyword evidence="5 6" id="KW-0472">Membrane</keyword>
<evidence type="ECO:0000256" key="4">
    <source>
        <dbReference type="ARBA" id="ARBA00022989"/>
    </source>
</evidence>
<evidence type="ECO:0000256" key="2">
    <source>
        <dbReference type="ARBA" id="ARBA00022692"/>
    </source>
</evidence>
<keyword evidence="3 6" id="KW-1043">Host membrane</keyword>
<evidence type="ECO:0000256" key="1">
    <source>
        <dbReference type="ARBA" id="ARBA00004301"/>
    </source>
</evidence>
<evidence type="ECO:0000256" key="7">
    <source>
        <dbReference type="SAM" id="Phobius"/>
    </source>
</evidence>
<dbReference type="GO" id="GO:0033644">
    <property type="term" value="C:host cell membrane"/>
    <property type="evidence" value="ECO:0007669"/>
    <property type="project" value="UniProtKB-SubCell"/>
</dbReference>
<dbReference type="PROSITE" id="PS51967">
    <property type="entry name" value="COV_VIROPORIN_3A_CD"/>
    <property type="match status" value="1"/>
</dbReference>
<evidence type="ECO:0000256" key="5">
    <source>
        <dbReference type="ARBA" id="ARBA00023136"/>
    </source>
</evidence>
<organism evidence="10">
    <name type="scientific">Pangolin coronavirus HKU4</name>
    <dbReference type="NCBI Taxonomy" id="3027597"/>
    <lineage>
        <taxon>Viruses</taxon>
        <taxon>Riboviria</taxon>
        <taxon>Orthornavirae</taxon>
        <taxon>Pisuviricota</taxon>
        <taxon>Pisoniviricetes</taxon>
        <taxon>Nidovirales</taxon>
        <taxon>Cornidovirineae</taxon>
        <taxon>Coronaviridae</taxon>
        <taxon>Orthocoronavirinae</taxon>
        <taxon>Betacoronavirus</taxon>
    </lineage>
</organism>
<dbReference type="EMBL" id="OQ297693">
    <property type="protein sequence ID" value="WCZ55726.1"/>
    <property type="molecule type" value="Genomic_RNA"/>
</dbReference>
<dbReference type="PROSITE" id="PS51966">
    <property type="entry name" value="COV_VIROPORIN_3A_TM"/>
    <property type="match status" value="1"/>
</dbReference>
<keyword evidence="4 6" id="KW-1133">Transmembrane helix</keyword>
<feature type="domain" description="CoV 3a-like viroporin CD" evidence="9">
    <location>
        <begin position="152"/>
        <end position="209"/>
    </location>
</feature>
<feature type="domain" description="CoV 3a-like viroporin TM" evidence="8">
    <location>
        <begin position="53"/>
        <end position="148"/>
    </location>
</feature>
<dbReference type="GO" id="GO:0016020">
    <property type="term" value="C:membrane"/>
    <property type="evidence" value="ECO:0007669"/>
    <property type="project" value="UniProtKB-UniRule"/>
</dbReference>
<dbReference type="InterPro" id="IPR046446">
    <property type="entry name" value="a/bCoV_VIROPORIN_3A-like_CD"/>
</dbReference>
<keyword evidence="2 6" id="KW-0812">Transmembrane</keyword>
<sequence>MGVNELMAFSVSFFRSHTVHPHDELCPMSAVKSVDSFRSADFSKTADSTSVIDCIPVAGYEALLFTNAFFLLVLFVFNPLTCKGNWLKAILFYSLLLYNLILAIFLVIDTQHFVSALLLTYVITFLVLWLIDRIRLSFAIRTILPFVDMRSSFLRVDNGTSSVVIPLNHTKPWFIRNFEQCCHCENCFYVHSATYIECTLTSRLKKFTLVSVCDFSLGGKISTVFVPNSHDSVPLHIIAPTKLYV</sequence>
<feature type="transmembrane region" description="Helical" evidence="7">
    <location>
        <begin position="89"/>
        <end position="108"/>
    </location>
</feature>
<comment type="subcellular location">
    <subcellularLocation>
        <location evidence="1">Host membrane</location>
        <topology evidence="1">Multi-pass membrane protein</topology>
    </subcellularLocation>
</comment>
<feature type="transmembrane region" description="Helical" evidence="7">
    <location>
        <begin position="114"/>
        <end position="131"/>
    </location>
</feature>
<evidence type="ECO:0000256" key="3">
    <source>
        <dbReference type="ARBA" id="ARBA00022870"/>
    </source>
</evidence>
<name>A0AAT9T677_9BETC</name>
<feature type="transmembrane region" description="Helical" evidence="7">
    <location>
        <begin position="57"/>
        <end position="77"/>
    </location>
</feature>
<evidence type="ECO:0000256" key="6">
    <source>
        <dbReference type="PROSITE-ProRule" id="PRU01311"/>
    </source>
</evidence>
<proteinExistence type="predicted"/>